<organism evidence="3 4">
    <name type="scientific">Caballeronia grimmiae</name>
    <dbReference type="NCBI Taxonomy" id="1071679"/>
    <lineage>
        <taxon>Bacteria</taxon>
        <taxon>Pseudomonadati</taxon>
        <taxon>Pseudomonadota</taxon>
        <taxon>Betaproteobacteria</taxon>
        <taxon>Burkholderiales</taxon>
        <taxon>Burkholderiaceae</taxon>
        <taxon>Caballeronia</taxon>
    </lineage>
</organism>
<dbReference type="EMBL" id="BMEG01000011">
    <property type="protein sequence ID" value="GGD90572.1"/>
    <property type="molecule type" value="Genomic_DNA"/>
</dbReference>
<dbReference type="eggNOG" id="COG2885">
    <property type="taxonomic scope" value="Bacteria"/>
</dbReference>
<dbReference type="AlphaFoldDB" id="A0A069NF29"/>
<evidence type="ECO:0000256" key="1">
    <source>
        <dbReference type="SAM" id="SignalP"/>
    </source>
</evidence>
<gene>
    <name evidence="3" type="ORF">BG57_23945</name>
    <name evidence="2" type="ORF">GCM10010985_51510</name>
</gene>
<comment type="caution">
    <text evidence="3">The sequence shown here is derived from an EMBL/GenBank/DDBJ whole genome shotgun (WGS) entry which is preliminary data.</text>
</comment>
<dbReference type="STRING" id="1071679.BG57_23945"/>
<evidence type="ECO:0000313" key="5">
    <source>
        <dbReference type="Proteomes" id="UP000597138"/>
    </source>
</evidence>
<reference evidence="3 4" key="2">
    <citation type="submission" date="2014-03" db="EMBL/GenBank/DDBJ databases">
        <title>Draft Genome Sequences of Four Burkholderia Strains.</title>
        <authorList>
            <person name="Liu X.Y."/>
            <person name="Li C.X."/>
            <person name="Xu J.H."/>
        </authorList>
    </citation>
    <scope>NUCLEOTIDE SEQUENCE [LARGE SCALE GENOMIC DNA]</scope>
    <source>
        <strain evidence="3 4">R27</strain>
    </source>
</reference>
<keyword evidence="1" id="KW-0732">Signal</keyword>
<proteinExistence type="predicted"/>
<reference evidence="2" key="4">
    <citation type="submission" date="2024-05" db="EMBL/GenBank/DDBJ databases">
        <authorList>
            <person name="Sun Q."/>
            <person name="Zhou Y."/>
        </authorList>
    </citation>
    <scope>NUCLEOTIDE SEQUENCE</scope>
    <source>
        <strain evidence="2">CGMCC 1.11013</strain>
    </source>
</reference>
<dbReference type="EMBL" id="JFHE01000047">
    <property type="protein sequence ID" value="KDR26950.1"/>
    <property type="molecule type" value="Genomic_DNA"/>
</dbReference>
<evidence type="ECO:0000313" key="2">
    <source>
        <dbReference type="EMBL" id="GGD90572.1"/>
    </source>
</evidence>
<dbReference type="PROSITE" id="PS51257">
    <property type="entry name" value="PROKAR_LIPOPROTEIN"/>
    <property type="match status" value="1"/>
</dbReference>
<evidence type="ECO:0008006" key="6">
    <source>
        <dbReference type="Google" id="ProtNLM"/>
    </source>
</evidence>
<evidence type="ECO:0000313" key="3">
    <source>
        <dbReference type="EMBL" id="KDR26950.1"/>
    </source>
</evidence>
<name>A0A069NF29_9BURK</name>
<reference evidence="2" key="1">
    <citation type="journal article" date="2014" name="Int. J. Syst. Evol. Microbiol.">
        <title>Complete genome of a new Firmicutes species belonging to the dominant human colonic microbiota ('Ruminococcus bicirculans') reveals two chromosomes and a selective capacity to utilize plant glucans.</title>
        <authorList>
            <consortium name="NISC Comparative Sequencing Program"/>
            <person name="Wegmann U."/>
            <person name="Louis P."/>
            <person name="Goesmann A."/>
            <person name="Henrissat B."/>
            <person name="Duncan S.H."/>
            <person name="Flint H.J."/>
        </authorList>
    </citation>
    <scope>NUCLEOTIDE SEQUENCE</scope>
    <source>
        <strain evidence="2">CGMCC 1.11013</strain>
    </source>
</reference>
<protein>
    <recommendedName>
        <fullName evidence="6">Lipoprotein</fullName>
    </recommendedName>
</protein>
<sequence length="102" mass="10640">MSKLLIAVITALGLVSACTTDTGMTHTAHKLNIAGQQQAYRVTCSGLVESQQSCMAKAAEICQGSQVVPVQALDDSRVRQGGSSARQLDFTCSSAVRSAPAR</sequence>
<accession>A0A069NF29</accession>
<evidence type="ECO:0000313" key="4">
    <source>
        <dbReference type="Proteomes" id="UP000027439"/>
    </source>
</evidence>
<dbReference type="Proteomes" id="UP000027439">
    <property type="component" value="Unassembled WGS sequence"/>
</dbReference>
<reference evidence="5" key="3">
    <citation type="journal article" date="2019" name="Int. J. Syst. Evol. Microbiol.">
        <title>The Global Catalogue of Microorganisms (GCM) 10K type strain sequencing project: providing services to taxonomists for standard genome sequencing and annotation.</title>
        <authorList>
            <consortium name="The Broad Institute Genomics Platform"/>
            <consortium name="The Broad Institute Genome Sequencing Center for Infectious Disease"/>
            <person name="Wu L."/>
            <person name="Ma J."/>
        </authorList>
    </citation>
    <scope>NUCLEOTIDE SEQUENCE [LARGE SCALE GENOMIC DNA]</scope>
    <source>
        <strain evidence="5">CGMCC 1.11013</strain>
    </source>
</reference>
<dbReference type="Proteomes" id="UP000597138">
    <property type="component" value="Unassembled WGS sequence"/>
</dbReference>
<feature type="chain" id="PRO_5001666526" description="Lipoprotein" evidence="1">
    <location>
        <begin position="18"/>
        <end position="102"/>
    </location>
</feature>
<keyword evidence="5" id="KW-1185">Reference proteome</keyword>
<feature type="signal peptide" evidence="1">
    <location>
        <begin position="1"/>
        <end position="17"/>
    </location>
</feature>